<accession>A0AAW1R9H6</accession>
<reference evidence="2 3" key="1">
    <citation type="journal article" date="2024" name="Nat. Commun.">
        <title>Phylogenomics reveals the evolutionary origins of lichenization in chlorophyte algae.</title>
        <authorList>
            <person name="Puginier C."/>
            <person name="Libourel C."/>
            <person name="Otte J."/>
            <person name="Skaloud P."/>
            <person name="Haon M."/>
            <person name="Grisel S."/>
            <person name="Petersen M."/>
            <person name="Berrin J.G."/>
            <person name="Delaux P.M."/>
            <person name="Dal Grande F."/>
            <person name="Keller J."/>
        </authorList>
    </citation>
    <scope>NUCLEOTIDE SEQUENCE [LARGE SCALE GENOMIC DNA]</scope>
    <source>
        <strain evidence="2 3">SAG 2043</strain>
    </source>
</reference>
<evidence type="ECO:0000313" key="3">
    <source>
        <dbReference type="Proteomes" id="UP001489004"/>
    </source>
</evidence>
<comment type="caution">
    <text evidence="2">The sequence shown here is derived from an EMBL/GenBank/DDBJ whole genome shotgun (WGS) entry which is preliminary data.</text>
</comment>
<protein>
    <submittedName>
        <fullName evidence="2">Uncharacterized protein</fullName>
    </submittedName>
</protein>
<feature type="region of interest" description="Disordered" evidence="1">
    <location>
        <begin position="1"/>
        <end position="20"/>
    </location>
</feature>
<proteinExistence type="predicted"/>
<dbReference type="AlphaFoldDB" id="A0AAW1R9H6"/>
<dbReference type="EMBL" id="JALJOR010000001">
    <property type="protein sequence ID" value="KAK9830185.1"/>
    <property type="molecule type" value="Genomic_DNA"/>
</dbReference>
<feature type="compositionally biased region" description="Polar residues" evidence="1">
    <location>
        <begin position="1"/>
        <end position="15"/>
    </location>
</feature>
<name>A0AAW1R9H6_9CHLO</name>
<evidence type="ECO:0000256" key="1">
    <source>
        <dbReference type="SAM" id="MobiDB-lite"/>
    </source>
</evidence>
<gene>
    <name evidence="2" type="ORF">WJX72_010184</name>
</gene>
<dbReference type="Proteomes" id="UP001489004">
    <property type="component" value="Unassembled WGS sequence"/>
</dbReference>
<keyword evidence="3" id="KW-1185">Reference proteome</keyword>
<evidence type="ECO:0000313" key="2">
    <source>
        <dbReference type="EMBL" id="KAK9830185.1"/>
    </source>
</evidence>
<organism evidence="2 3">
    <name type="scientific">[Myrmecia] bisecta</name>
    <dbReference type="NCBI Taxonomy" id="41462"/>
    <lineage>
        <taxon>Eukaryota</taxon>
        <taxon>Viridiplantae</taxon>
        <taxon>Chlorophyta</taxon>
        <taxon>core chlorophytes</taxon>
        <taxon>Trebouxiophyceae</taxon>
        <taxon>Trebouxiales</taxon>
        <taxon>Trebouxiaceae</taxon>
        <taxon>Myrmecia</taxon>
    </lineage>
</organism>
<sequence>MAANGQHNGVSNPDVQQPEDVATLKARLQDVLQANTMLRREIKTAYASRKLAVEVLMPQVPVPPLR</sequence>